<dbReference type="Proteomes" id="UP000484885">
    <property type="component" value="Unassembled WGS sequence"/>
</dbReference>
<dbReference type="NCBIfam" id="TIGR00254">
    <property type="entry name" value="GGDEF"/>
    <property type="match status" value="1"/>
</dbReference>
<evidence type="ECO:0000259" key="7">
    <source>
        <dbReference type="PROSITE" id="PS51833"/>
    </source>
</evidence>
<sequence>MTSSARALLESAGDRLPSPSGVALAIMELWEDDRTTVQQLSRLVQADPALSGRLLKLANSAAMGNRAVAAIPEAIVRVGMQTVGQLAVAFSLIDTNSEGECPAFNYDNYWSHCLLMAVLSRGLAHATRLAPPEDLFACGLLARIGILALSTIYPEQYSLLLESNPENLAAAELKQFGIDHNELSEALMLDYRVPQALAEPARYHEDPQQSDFDPQSRPGKLANLLHLAHCLADMALQSGADRSRQGIVNKSLAAKIGLEEESLGAVFNRGLEEWREWSKLLELPVRDTPSYEDEDSELTEATEPEGSERQRRLRAILIDGNPAVARLESRLDELGVSVTICKDQNEALRISMESRPDFYVFPASDHRLCRLIRSTEWGSSVYLICVVAPPDESAVIESFEAGADDVVPADISPPELRARLVPVRRVLSLDRAWRKDRSELRRIARELALAHRHQQVLSLTDHLTNLPNRRAAMQALKQAWCQSQRNDKPIAVIMIDIDHFKQINDKHGHAAGDQVLKTVSSMLKSATREDETMARIGGEEFLLISANSGLRDLIVAAERLRRRLESATINQAGTAIRVTASMGIAEREPAFDDPDMLLNAADKALYEAKSSGRNRLCFYQGGRIRSL</sequence>
<dbReference type="RefSeq" id="WP_164212367.1">
    <property type="nucleotide sequence ID" value="NZ_JAAGSC010000044.1"/>
</dbReference>
<proteinExistence type="predicted"/>
<dbReference type="InterPro" id="IPR029787">
    <property type="entry name" value="Nucleotide_cyclase"/>
</dbReference>
<dbReference type="GO" id="GO:0043709">
    <property type="term" value="P:cell adhesion involved in single-species biofilm formation"/>
    <property type="evidence" value="ECO:0007669"/>
    <property type="project" value="TreeGrafter"/>
</dbReference>
<evidence type="ECO:0000256" key="4">
    <source>
        <dbReference type="SAM" id="MobiDB-lite"/>
    </source>
</evidence>
<comment type="caution">
    <text evidence="3">Lacks conserved residue(s) required for the propagation of feature annotation.</text>
</comment>
<name>A0A845VA43_9GAMM</name>
<gene>
    <name evidence="8" type="ORF">G3I74_14770</name>
</gene>
<dbReference type="PANTHER" id="PTHR45138">
    <property type="entry name" value="REGULATORY COMPONENTS OF SENSORY TRANSDUCTION SYSTEM"/>
    <property type="match status" value="1"/>
</dbReference>
<dbReference type="SMART" id="SM00448">
    <property type="entry name" value="REC"/>
    <property type="match status" value="1"/>
</dbReference>
<dbReference type="Gene3D" id="3.30.70.270">
    <property type="match status" value="1"/>
</dbReference>
<dbReference type="SUPFAM" id="SSF55073">
    <property type="entry name" value="Nucleotide cyclase"/>
    <property type="match status" value="1"/>
</dbReference>
<protein>
    <recommendedName>
        <fullName evidence="2">diguanylate cyclase</fullName>
        <ecNumber evidence="2">2.7.7.65</ecNumber>
    </recommendedName>
</protein>
<dbReference type="EC" id="2.7.7.65" evidence="2"/>
<dbReference type="GO" id="GO:0052621">
    <property type="term" value="F:diguanylate cyclase activity"/>
    <property type="evidence" value="ECO:0007669"/>
    <property type="project" value="UniProtKB-EC"/>
</dbReference>
<feature type="domain" description="GGDEF" evidence="6">
    <location>
        <begin position="488"/>
        <end position="621"/>
    </location>
</feature>
<dbReference type="InterPro" id="IPR050469">
    <property type="entry name" value="Diguanylate_Cyclase"/>
</dbReference>
<dbReference type="Gene3D" id="1.10.3210.10">
    <property type="entry name" value="Hypothetical protein af1432"/>
    <property type="match status" value="1"/>
</dbReference>
<evidence type="ECO:0000256" key="1">
    <source>
        <dbReference type="ARBA" id="ARBA00001946"/>
    </source>
</evidence>
<reference evidence="8 9" key="1">
    <citation type="submission" date="2020-02" db="EMBL/GenBank/DDBJ databases">
        <authorList>
            <person name="Zhang X.-Y."/>
        </authorList>
    </citation>
    <scope>NUCLEOTIDE SEQUENCE [LARGE SCALE GENOMIC DNA]</scope>
    <source>
        <strain evidence="8 9">C33</strain>
    </source>
</reference>
<feature type="compositionally biased region" description="Acidic residues" evidence="4">
    <location>
        <begin position="290"/>
        <end position="305"/>
    </location>
</feature>
<dbReference type="EMBL" id="JAAGSC010000044">
    <property type="protein sequence ID" value="NDY96991.1"/>
    <property type="molecule type" value="Genomic_DNA"/>
</dbReference>
<evidence type="ECO:0000313" key="9">
    <source>
        <dbReference type="Proteomes" id="UP000484885"/>
    </source>
</evidence>
<feature type="domain" description="HDOD" evidence="7">
    <location>
        <begin position="16"/>
        <end position="207"/>
    </location>
</feature>
<dbReference type="CDD" id="cd01949">
    <property type="entry name" value="GGDEF"/>
    <property type="match status" value="1"/>
</dbReference>
<keyword evidence="9" id="KW-1185">Reference proteome</keyword>
<dbReference type="InterPro" id="IPR001789">
    <property type="entry name" value="Sig_transdc_resp-reg_receiver"/>
</dbReference>
<accession>A0A845VA43</accession>
<dbReference type="GO" id="GO:0005886">
    <property type="term" value="C:plasma membrane"/>
    <property type="evidence" value="ECO:0007669"/>
    <property type="project" value="TreeGrafter"/>
</dbReference>
<dbReference type="Pfam" id="PF08668">
    <property type="entry name" value="HDOD"/>
    <property type="match status" value="1"/>
</dbReference>
<evidence type="ECO:0000256" key="2">
    <source>
        <dbReference type="ARBA" id="ARBA00012528"/>
    </source>
</evidence>
<dbReference type="PROSITE" id="PS50887">
    <property type="entry name" value="GGDEF"/>
    <property type="match status" value="1"/>
</dbReference>
<dbReference type="SMART" id="SM00267">
    <property type="entry name" value="GGDEF"/>
    <property type="match status" value="1"/>
</dbReference>
<dbReference type="Gene3D" id="3.40.50.2300">
    <property type="match status" value="1"/>
</dbReference>
<dbReference type="Pfam" id="PF00990">
    <property type="entry name" value="GGDEF"/>
    <property type="match status" value="1"/>
</dbReference>
<dbReference type="InterPro" id="IPR011006">
    <property type="entry name" value="CheY-like_superfamily"/>
</dbReference>
<dbReference type="SUPFAM" id="SSF52172">
    <property type="entry name" value="CheY-like"/>
    <property type="match status" value="1"/>
</dbReference>
<dbReference type="GO" id="GO:0000160">
    <property type="term" value="P:phosphorelay signal transduction system"/>
    <property type="evidence" value="ECO:0007669"/>
    <property type="project" value="InterPro"/>
</dbReference>
<comment type="caution">
    <text evidence="8">The sequence shown here is derived from an EMBL/GenBank/DDBJ whole genome shotgun (WGS) entry which is preliminary data.</text>
</comment>
<dbReference type="FunFam" id="3.30.70.270:FF:000001">
    <property type="entry name" value="Diguanylate cyclase domain protein"/>
    <property type="match status" value="1"/>
</dbReference>
<evidence type="ECO:0000259" key="5">
    <source>
        <dbReference type="PROSITE" id="PS50110"/>
    </source>
</evidence>
<dbReference type="InterPro" id="IPR013976">
    <property type="entry name" value="HDOD"/>
</dbReference>
<dbReference type="AlphaFoldDB" id="A0A845VA43"/>
<dbReference type="InterPro" id="IPR043128">
    <property type="entry name" value="Rev_trsase/Diguanyl_cyclase"/>
</dbReference>
<dbReference type="SUPFAM" id="SSF109604">
    <property type="entry name" value="HD-domain/PDEase-like"/>
    <property type="match status" value="1"/>
</dbReference>
<dbReference type="InterPro" id="IPR000160">
    <property type="entry name" value="GGDEF_dom"/>
</dbReference>
<feature type="domain" description="Response regulatory" evidence="5">
    <location>
        <begin position="314"/>
        <end position="424"/>
    </location>
</feature>
<dbReference type="PANTHER" id="PTHR45138:SF24">
    <property type="entry name" value="DIGUANYLATE CYCLASE DGCC-RELATED"/>
    <property type="match status" value="1"/>
</dbReference>
<organism evidence="8 9">
    <name type="scientific">Wenzhouxiangella limi</name>
    <dbReference type="NCBI Taxonomy" id="2707351"/>
    <lineage>
        <taxon>Bacteria</taxon>
        <taxon>Pseudomonadati</taxon>
        <taxon>Pseudomonadota</taxon>
        <taxon>Gammaproteobacteria</taxon>
        <taxon>Chromatiales</taxon>
        <taxon>Wenzhouxiangellaceae</taxon>
        <taxon>Wenzhouxiangella</taxon>
    </lineage>
</organism>
<evidence type="ECO:0000256" key="3">
    <source>
        <dbReference type="PROSITE-ProRule" id="PRU00169"/>
    </source>
</evidence>
<dbReference type="GO" id="GO:1902201">
    <property type="term" value="P:negative regulation of bacterial-type flagellum-dependent cell motility"/>
    <property type="evidence" value="ECO:0007669"/>
    <property type="project" value="TreeGrafter"/>
</dbReference>
<feature type="region of interest" description="Disordered" evidence="4">
    <location>
        <begin position="288"/>
        <end position="309"/>
    </location>
</feature>
<evidence type="ECO:0000259" key="6">
    <source>
        <dbReference type="PROSITE" id="PS50887"/>
    </source>
</evidence>
<comment type="cofactor">
    <cofactor evidence="1">
        <name>Mg(2+)</name>
        <dbReference type="ChEBI" id="CHEBI:18420"/>
    </cofactor>
</comment>
<evidence type="ECO:0000313" key="8">
    <source>
        <dbReference type="EMBL" id="NDY96991.1"/>
    </source>
</evidence>
<dbReference type="PROSITE" id="PS50110">
    <property type="entry name" value="RESPONSE_REGULATORY"/>
    <property type="match status" value="1"/>
</dbReference>
<dbReference type="PROSITE" id="PS51833">
    <property type="entry name" value="HDOD"/>
    <property type="match status" value="1"/>
</dbReference>